<dbReference type="PANTHER" id="PTHR14817">
    <property type="entry name" value="COILED-COIL DOMAIN-CONTAINING PROTEIN 15"/>
    <property type="match status" value="1"/>
</dbReference>
<accession>A0ABN9MJV4</accession>
<evidence type="ECO:0000256" key="1">
    <source>
        <dbReference type="SAM" id="MobiDB-lite"/>
    </source>
</evidence>
<dbReference type="EMBL" id="CAUEEQ010078024">
    <property type="protein sequence ID" value="CAJ0967069.1"/>
    <property type="molecule type" value="Genomic_DNA"/>
</dbReference>
<feature type="region of interest" description="Disordered" evidence="1">
    <location>
        <begin position="28"/>
        <end position="118"/>
    </location>
</feature>
<evidence type="ECO:0000313" key="3">
    <source>
        <dbReference type="Proteomes" id="UP001176940"/>
    </source>
</evidence>
<dbReference type="InterPro" id="IPR037693">
    <property type="entry name" value="CCDC15"/>
</dbReference>
<sequence length="118" mass="14317">MPGRAPMRQSQYLMYRRLFMDIEREQVKETRRQKEHERKISKMKHDREVERLMEEQRLRVSAFPRIQRQSSESEETEQEATAEEEKERVQKTKDCKPSIDWTAPTMERFPSGKEASEK</sequence>
<keyword evidence="3" id="KW-1185">Reference proteome</keyword>
<feature type="compositionally biased region" description="Basic and acidic residues" evidence="1">
    <location>
        <begin position="83"/>
        <end position="97"/>
    </location>
</feature>
<evidence type="ECO:0000313" key="2">
    <source>
        <dbReference type="EMBL" id="CAJ0967069.1"/>
    </source>
</evidence>
<protein>
    <submittedName>
        <fullName evidence="2">Uncharacterized protein</fullName>
    </submittedName>
</protein>
<proteinExistence type="predicted"/>
<name>A0ABN9MJV4_9NEOB</name>
<feature type="compositionally biased region" description="Acidic residues" evidence="1">
    <location>
        <begin position="72"/>
        <end position="82"/>
    </location>
</feature>
<reference evidence="2" key="1">
    <citation type="submission" date="2023-07" db="EMBL/GenBank/DDBJ databases">
        <authorList>
            <person name="Stuckert A."/>
        </authorList>
    </citation>
    <scope>NUCLEOTIDE SEQUENCE</scope>
</reference>
<dbReference type="Proteomes" id="UP001176940">
    <property type="component" value="Unassembled WGS sequence"/>
</dbReference>
<comment type="caution">
    <text evidence="2">The sequence shown here is derived from an EMBL/GenBank/DDBJ whole genome shotgun (WGS) entry which is preliminary data.</text>
</comment>
<feature type="compositionally biased region" description="Basic and acidic residues" evidence="1">
    <location>
        <begin position="28"/>
        <end position="58"/>
    </location>
</feature>
<organism evidence="2 3">
    <name type="scientific">Ranitomeya imitator</name>
    <name type="common">mimic poison frog</name>
    <dbReference type="NCBI Taxonomy" id="111125"/>
    <lineage>
        <taxon>Eukaryota</taxon>
        <taxon>Metazoa</taxon>
        <taxon>Chordata</taxon>
        <taxon>Craniata</taxon>
        <taxon>Vertebrata</taxon>
        <taxon>Euteleostomi</taxon>
        <taxon>Amphibia</taxon>
        <taxon>Batrachia</taxon>
        <taxon>Anura</taxon>
        <taxon>Neobatrachia</taxon>
        <taxon>Hyloidea</taxon>
        <taxon>Dendrobatidae</taxon>
        <taxon>Dendrobatinae</taxon>
        <taxon>Ranitomeya</taxon>
    </lineage>
</organism>
<dbReference type="PANTHER" id="PTHR14817:SF2">
    <property type="entry name" value="COILED-COIL DOMAIN-CONTAINING PROTEIN 15"/>
    <property type="match status" value="1"/>
</dbReference>
<gene>
    <name evidence="2" type="ORF">RIMI_LOCUS21930442</name>
</gene>